<feature type="non-terminal residue" evidence="1">
    <location>
        <position position="1"/>
    </location>
</feature>
<dbReference type="VEuPathDB" id="ToxoDB:CSUI_005928"/>
<gene>
    <name evidence="1" type="ORF">CSUI_005928</name>
</gene>
<protein>
    <submittedName>
        <fullName evidence="1">Uncharacterized protein</fullName>
    </submittedName>
</protein>
<dbReference type="GeneID" id="94429305"/>
<comment type="caution">
    <text evidence="1">The sequence shown here is derived from an EMBL/GenBank/DDBJ whole genome shotgun (WGS) entry which is preliminary data.</text>
</comment>
<proteinExistence type="predicted"/>
<dbReference type="Proteomes" id="UP000221165">
    <property type="component" value="Unassembled WGS sequence"/>
</dbReference>
<evidence type="ECO:0000313" key="1">
    <source>
        <dbReference type="EMBL" id="PHJ20234.1"/>
    </source>
</evidence>
<reference evidence="1 2" key="1">
    <citation type="journal article" date="2017" name="Int. J. Parasitol.">
        <title>The genome of the protozoan parasite Cystoisospora suis and a reverse vaccinology approach to identify vaccine candidates.</title>
        <authorList>
            <person name="Palmieri N."/>
            <person name="Shrestha A."/>
            <person name="Ruttkowski B."/>
            <person name="Beck T."/>
            <person name="Vogl C."/>
            <person name="Tomley F."/>
            <person name="Blake D.P."/>
            <person name="Joachim A."/>
        </authorList>
    </citation>
    <scope>NUCLEOTIDE SEQUENCE [LARGE SCALE GENOMIC DNA]</scope>
    <source>
        <strain evidence="1 2">Wien I</strain>
    </source>
</reference>
<organism evidence="1 2">
    <name type="scientific">Cystoisospora suis</name>
    <dbReference type="NCBI Taxonomy" id="483139"/>
    <lineage>
        <taxon>Eukaryota</taxon>
        <taxon>Sar</taxon>
        <taxon>Alveolata</taxon>
        <taxon>Apicomplexa</taxon>
        <taxon>Conoidasida</taxon>
        <taxon>Coccidia</taxon>
        <taxon>Eucoccidiorida</taxon>
        <taxon>Eimeriorina</taxon>
        <taxon>Sarcocystidae</taxon>
        <taxon>Cystoisospora</taxon>
    </lineage>
</organism>
<evidence type="ECO:0000313" key="2">
    <source>
        <dbReference type="Proteomes" id="UP000221165"/>
    </source>
</evidence>
<dbReference type="AlphaFoldDB" id="A0A2C6KVV0"/>
<sequence length="54" mass="6211">GNADGRMLRRRILQLTMELTTGRRRPGQPDRFRVYFSSLLCPTCLSRRSVSTAL</sequence>
<dbReference type="EMBL" id="MIGC01002934">
    <property type="protein sequence ID" value="PHJ20234.1"/>
    <property type="molecule type" value="Genomic_DNA"/>
</dbReference>
<dbReference type="RefSeq" id="XP_067921924.1">
    <property type="nucleotide sequence ID" value="XM_068066094.1"/>
</dbReference>
<name>A0A2C6KVV0_9APIC</name>
<accession>A0A2C6KVV0</accession>
<keyword evidence="2" id="KW-1185">Reference proteome</keyword>